<dbReference type="GeneID" id="94694975"/>
<dbReference type="AlphaFoldDB" id="A0A1H3EGK8"/>
<keyword evidence="1" id="KW-0732">Signal</keyword>
<evidence type="ECO:0008006" key="4">
    <source>
        <dbReference type="Google" id="ProtNLM"/>
    </source>
</evidence>
<reference evidence="2 3" key="1">
    <citation type="submission" date="2016-10" db="EMBL/GenBank/DDBJ databases">
        <authorList>
            <person name="de Groot N.N."/>
        </authorList>
    </citation>
    <scope>NUCLEOTIDE SEQUENCE [LARGE SCALE GENOMIC DNA]</scope>
    <source>
        <strain evidence="2 3">LMG 24775</strain>
    </source>
</reference>
<evidence type="ECO:0000256" key="1">
    <source>
        <dbReference type="SAM" id="SignalP"/>
    </source>
</evidence>
<proteinExistence type="predicted"/>
<dbReference type="RefSeq" id="WP_074920577.1">
    <property type="nucleotide sequence ID" value="NZ_CP141274.1"/>
</dbReference>
<protein>
    <recommendedName>
        <fullName evidence="4">DUF2501 domain-containing protein</fullName>
    </recommendedName>
</protein>
<dbReference type="NCBIfam" id="NF008665">
    <property type="entry name" value="PRK11667.1-3"/>
    <property type="match status" value="1"/>
</dbReference>
<name>A0A1H3EGK8_9BURK</name>
<dbReference type="InterPro" id="IPR019637">
    <property type="entry name" value="DUF2501"/>
</dbReference>
<evidence type="ECO:0000313" key="3">
    <source>
        <dbReference type="Proteomes" id="UP000183417"/>
    </source>
</evidence>
<sequence>MKTSIASALLCAMLGLGALPAQASGLGDSLRQASGLGGDKAAASSEGAGSGLGGMLGAGAGGAGALSALGLSPSATAGNAAGVISYCMKNNYLNADKAAQVKDQLLSKLGMQKQEEPKDTGFQNGLGGLVTGSNGKSFSIDKLKGDLKEKACDFVLDNAKSLI</sequence>
<feature type="chain" id="PRO_5010252732" description="DUF2501 domain-containing protein" evidence="1">
    <location>
        <begin position="24"/>
        <end position="163"/>
    </location>
</feature>
<dbReference type="Pfam" id="PF10696">
    <property type="entry name" value="DUF2501"/>
    <property type="match status" value="1"/>
</dbReference>
<feature type="signal peptide" evidence="1">
    <location>
        <begin position="1"/>
        <end position="23"/>
    </location>
</feature>
<organism evidence="2 3">
    <name type="scientific">Delftia lacustris</name>
    <dbReference type="NCBI Taxonomy" id="558537"/>
    <lineage>
        <taxon>Bacteria</taxon>
        <taxon>Pseudomonadati</taxon>
        <taxon>Pseudomonadota</taxon>
        <taxon>Betaproteobacteria</taxon>
        <taxon>Burkholderiales</taxon>
        <taxon>Comamonadaceae</taxon>
        <taxon>Delftia</taxon>
    </lineage>
</organism>
<dbReference type="Proteomes" id="UP000183417">
    <property type="component" value="Unassembled WGS sequence"/>
</dbReference>
<accession>A0A1H3EGK8</accession>
<evidence type="ECO:0000313" key="2">
    <source>
        <dbReference type="EMBL" id="SDX77034.1"/>
    </source>
</evidence>
<dbReference type="EMBL" id="FNPE01000001">
    <property type="protein sequence ID" value="SDX77034.1"/>
    <property type="molecule type" value="Genomic_DNA"/>
</dbReference>
<gene>
    <name evidence="2" type="ORF">SAMN05421547_101164</name>
</gene>